<reference evidence="2" key="1">
    <citation type="submission" date="2020-05" db="EMBL/GenBank/DDBJ databases">
        <authorList>
            <person name="Chiriac C."/>
            <person name="Salcher M."/>
            <person name="Ghai R."/>
            <person name="Kavagutti S V."/>
        </authorList>
    </citation>
    <scope>NUCLEOTIDE SEQUENCE</scope>
</reference>
<feature type="domain" description="Amidohydrolase 3" evidence="1">
    <location>
        <begin position="43"/>
        <end position="277"/>
    </location>
</feature>
<proteinExistence type="predicted"/>
<dbReference type="Gene3D" id="3.20.20.140">
    <property type="entry name" value="Metal-dependent hydrolases"/>
    <property type="match status" value="2"/>
</dbReference>
<dbReference type="GO" id="GO:0005829">
    <property type="term" value="C:cytosol"/>
    <property type="evidence" value="ECO:0007669"/>
    <property type="project" value="TreeGrafter"/>
</dbReference>
<accession>A0A6J7UQX5</accession>
<dbReference type="InterPro" id="IPR032466">
    <property type="entry name" value="Metal_Hydrolase"/>
</dbReference>
<dbReference type="Gene3D" id="2.30.40.10">
    <property type="entry name" value="Urease, subunit C, domain 1"/>
    <property type="match status" value="1"/>
</dbReference>
<protein>
    <submittedName>
        <fullName evidence="2">Unannotated protein</fullName>
    </submittedName>
</protein>
<evidence type="ECO:0000259" key="1">
    <source>
        <dbReference type="Pfam" id="PF07969"/>
    </source>
</evidence>
<name>A0A6J7UQX5_9ZZZZ</name>
<dbReference type="PANTHER" id="PTHR11647">
    <property type="entry name" value="HYDRANTOINASE/DIHYDROPYRIMIDINASE FAMILY MEMBER"/>
    <property type="match status" value="1"/>
</dbReference>
<sequence>MLDVLITGGDVIDGTGAVRRRADVGIVDGRITQVGTITESAHQTIDATGKVVTPGFIDLHTHYDAQAFWDTSLSPSPLHGVTTVIGGNCGFTIAPLTPQDGDYLMRMLARVEGMPLESLQQGLPWDWTTTAEYLDALDGTLMPNAGFLVGHSALRRVVMHDAANQREATDEEIEAMCNLLRDGLRAGGMGFSSTWSPSHNDHTGVPVPSRHGSRKELIALCAVVEEFPGTTLEFIPAVGEFAQETFELMGDMSAAANRPLNWNLLQVYAQNWELVQHQLKGFDIAAERGGKVIALTLPDTFRIRLNFKSGFILDILNGWDELMALPDDVKLTMMRDPKGREEMNRLAQSTQGPTRSIGNWGAYILLETFTDKWQKYAGRLIGDIAKELKVEPWDLLVDIVIDDNLRTVIANQDKGQDTATWKRRVEVWRDERAIVGASDAGAHLDMIDSFAFSTTLIARAVRDEKLMDLEEAVYHLTEQPARLYGLRNRGRIEVGYCADVVVLDPLTVGPGPVYTKFDMPAGAGRVYGEAEGINHVLINGVEAVRNGEILTSRPGTLLRSGRDTDTVTAR</sequence>
<evidence type="ECO:0000313" key="2">
    <source>
        <dbReference type="EMBL" id="CAB5066367.1"/>
    </source>
</evidence>
<dbReference type="Pfam" id="PF07969">
    <property type="entry name" value="Amidohydro_3"/>
    <property type="match status" value="2"/>
</dbReference>
<feature type="domain" description="Amidohydrolase 3" evidence="1">
    <location>
        <begin position="426"/>
        <end position="510"/>
    </location>
</feature>
<dbReference type="InterPro" id="IPR011059">
    <property type="entry name" value="Metal-dep_hydrolase_composite"/>
</dbReference>
<dbReference type="SUPFAM" id="SSF51338">
    <property type="entry name" value="Composite domain of metallo-dependent hydrolases"/>
    <property type="match status" value="1"/>
</dbReference>
<organism evidence="2">
    <name type="scientific">freshwater metagenome</name>
    <dbReference type="NCBI Taxonomy" id="449393"/>
    <lineage>
        <taxon>unclassified sequences</taxon>
        <taxon>metagenomes</taxon>
        <taxon>ecological metagenomes</taxon>
    </lineage>
</organism>
<dbReference type="SUPFAM" id="SSF51556">
    <property type="entry name" value="Metallo-dependent hydrolases"/>
    <property type="match status" value="1"/>
</dbReference>
<dbReference type="InterPro" id="IPR013108">
    <property type="entry name" value="Amidohydro_3"/>
</dbReference>
<dbReference type="GO" id="GO:0016812">
    <property type="term" value="F:hydrolase activity, acting on carbon-nitrogen (but not peptide) bonds, in cyclic amides"/>
    <property type="evidence" value="ECO:0007669"/>
    <property type="project" value="TreeGrafter"/>
</dbReference>
<dbReference type="PANTHER" id="PTHR11647:SF1">
    <property type="entry name" value="COLLAPSIN RESPONSE MEDIATOR PROTEIN"/>
    <property type="match status" value="1"/>
</dbReference>
<dbReference type="AlphaFoldDB" id="A0A6J7UQX5"/>
<dbReference type="InterPro" id="IPR050378">
    <property type="entry name" value="Metallo-dep_Hydrolases_sf"/>
</dbReference>
<dbReference type="EMBL" id="CAFBQU010000031">
    <property type="protein sequence ID" value="CAB5066367.1"/>
    <property type="molecule type" value="Genomic_DNA"/>
</dbReference>
<gene>
    <name evidence="2" type="ORF">UFOPK4347_01169</name>
</gene>